<evidence type="ECO:0000313" key="4">
    <source>
        <dbReference type="Proteomes" id="UP001497600"/>
    </source>
</evidence>
<feature type="region of interest" description="Disordered" evidence="1">
    <location>
        <begin position="662"/>
        <end position="759"/>
    </location>
</feature>
<name>A0ABP0EAA3_9ASCO</name>
<protein>
    <submittedName>
        <fullName evidence="3">Arrestin-related trafficking adapter 6</fullName>
    </submittedName>
</protein>
<dbReference type="EMBL" id="OZ004256">
    <property type="protein sequence ID" value="CAK7902967.1"/>
    <property type="molecule type" value="Genomic_DNA"/>
</dbReference>
<feature type="region of interest" description="Disordered" evidence="1">
    <location>
        <begin position="219"/>
        <end position="250"/>
    </location>
</feature>
<feature type="compositionally biased region" description="Low complexity" evidence="1">
    <location>
        <begin position="223"/>
        <end position="234"/>
    </location>
</feature>
<feature type="domain" description="Arrestin C-terminal-like" evidence="2">
    <location>
        <begin position="337"/>
        <end position="511"/>
    </location>
</feature>
<gene>
    <name evidence="3" type="primary">ALY1</name>
    <name evidence="3" type="ORF">CAAN4_D02388</name>
</gene>
<dbReference type="SUPFAM" id="SSF81296">
    <property type="entry name" value="E set domains"/>
    <property type="match status" value="1"/>
</dbReference>
<feature type="region of interest" description="Disordered" evidence="1">
    <location>
        <begin position="415"/>
        <end position="437"/>
    </location>
</feature>
<reference evidence="3 4" key="1">
    <citation type="submission" date="2024-01" db="EMBL/GenBank/DDBJ databases">
        <authorList>
            <consortium name="Genoscope - CEA"/>
            <person name="William W."/>
        </authorList>
    </citation>
    <scope>NUCLEOTIDE SEQUENCE [LARGE SCALE GENOMIC DNA]</scope>
    <source>
        <strain evidence="3 4">29B2s-10</strain>
    </source>
</reference>
<evidence type="ECO:0000259" key="2">
    <source>
        <dbReference type="SMART" id="SM01017"/>
    </source>
</evidence>
<dbReference type="InterPro" id="IPR050357">
    <property type="entry name" value="Arrestin_domain-protein"/>
</dbReference>
<feature type="compositionally biased region" description="Polar residues" evidence="1">
    <location>
        <begin position="235"/>
        <end position="250"/>
    </location>
</feature>
<feature type="compositionally biased region" description="Acidic residues" evidence="1">
    <location>
        <begin position="698"/>
        <end position="710"/>
    </location>
</feature>
<dbReference type="PANTHER" id="PTHR11188">
    <property type="entry name" value="ARRESTIN DOMAIN CONTAINING PROTEIN"/>
    <property type="match status" value="1"/>
</dbReference>
<dbReference type="InterPro" id="IPR014756">
    <property type="entry name" value="Ig_E-set"/>
</dbReference>
<dbReference type="Pfam" id="PF02752">
    <property type="entry name" value="Arrestin_C"/>
    <property type="match status" value="1"/>
</dbReference>
<keyword evidence="4" id="KW-1185">Reference proteome</keyword>
<sequence>MQPNSPLFAPDSLVLPDEEIHDENSTLIPALPDKPLASNSSFQLYIIPAEKNLFIEGFDAVEYADRPPTLLRGCLYLRVLKPTKLKSISLTFKGVQRTDWPEGIPPKKNQYAEVNDVTSHTWPFYTQGNPIQGLNCGADHFQELPRSCTNSSINDGAEISNLSLAETQIRSISPLPMRAMSQQQLQSTALGQSESIGSGIGDFFSRTISLSPAAATIIKRATRSPSPSPSRSRSNTLNLNPTGSRTDLTSIISDDSNSKDLFIPGDYIYNFEHAIHPSTPESCKVTFGECSYYLEANIVRPGTFKSNVTVRHPVNIVRILASNNLEENEPIVITRDWEDQLQYDIIIGSKSVILNSYIPLGFRFVPLWGKVALHRIRVYLSENLEYYCHNKKVHRTEPGKKYLLLEHKAKKGKSLLSKSGGCQEDDENEEPDADEEEVLPRELEFQVYVPQVLKEKFHHEIHPDTSFTNIQAHHWMKICLRISRIDPNNPEKRKHYEISIDSPIRILSHLHTHDNTLLPVYESQNQQTCLPLYSPSSPPLSPGVIPVDGCSILGNLNNASNSLDAVMETNTFSPQRNISARIPPVRELSPSGHEFHHLHSPDCNDVPMERDRDMHLEANLYKPKEEDCEPVLRSLQAVPFESPVGSPIQRSVQFVRKPSINPPAFDDVAGPPIDHLILNPPPEYEEEDTLGRQAIGPEEGEEEDDEEDDDSKLVGDEDYSRRGRSRGNPQNVLVIPPSPTESEPASAPLIEPRSQDDEQDIVDTYEPTRDQLSPKLNSNSRKSSVSSLASSSFEKSIQTPIEGIPLLNESTTSLDVGANSGVKSRNSSIISFLNNATRQNATSMNLNTSDDLYHINGNLLSLRNPRIKKHYQEEEIDQDEHSTISKLRQKSFGVVDDPRLQISSESDDTSTEEQREMTTTESKMTNQVEGLNLGYIIE</sequence>
<feature type="compositionally biased region" description="Acidic residues" evidence="1">
    <location>
        <begin position="423"/>
        <end position="437"/>
    </location>
</feature>
<dbReference type="InterPro" id="IPR011022">
    <property type="entry name" value="Arrestin_C-like"/>
</dbReference>
<feature type="compositionally biased region" description="Basic and acidic residues" evidence="1">
    <location>
        <begin position="711"/>
        <end position="721"/>
    </location>
</feature>
<dbReference type="Gene3D" id="2.60.40.640">
    <property type="match status" value="2"/>
</dbReference>
<organism evidence="3 4">
    <name type="scientific">[Candida] anglica</name>
    <dbReference type="NCBI Taxonomy" id="148631"/>
    <lineage>
        <taxon>Eukaryota</taxon>
        <taxon>Fungi</taxon>
        <taxon>Dikarya</taxon>
        <taxon>Ascomycota</taxon>
        <taxon>Saccharomycotina</taxon>
        <taxon>Pichiomycetes</taxon>
        <taxon>Debaryomycetaceae</taxon>
        <taxon>Kurtzmaniella</taxon>
    </lineage>
</organism>
<accession>A0ABP0EAA3</accession>
<evidence type="ECO:0000313" key="3">
    <source>
        <dbReference type="EMBL" id="CAK7902967.1"/>
    </source>
</evidence>
<feature type="region of interest" description="Disordered" evidence="1">
    <location>
        <begin position="895"/>
        <end position="920"/>
    </location>
</feature>
<evidence type="ECO:0000256" key="1">
    <source>
        <dbReference type="SAM" id="MobiDB-lite"/>
    </source>
</evidence>
<dbReference type="Proteomes" id="UP001497600">
    <property type="component" value="Chromosome D"/>
</dbReference>
<proteinExistence type="predicted"/>
<dbReference type="SMART" id="SM01017">
    <property type="entry name" value="Arrestin_C"/>
    <property type="match status" value="1"/>
</dbReference>
<dbReference type="PANTHER" id="PTHR11188:SF174">
    <property type="entry name" value="ARRESTIN-RELATED TRAFFICKING ADAPTER 10-RELATED"/>
    <property type="match status" value="1"/>
</dbReference>
<dbReference type="InterPro" id="IPR014752">
    <property type="entry name" value="Arrestin-like_C"/>
</dbReference>